<name>A0ABM7RB66_9BACT</name>
<dbReference type="EMBL" id="AP024702">
    <property type="protein sequence ID" value="BCX46850.1"/>
    <property type="molecule type" value="Genomic_DNA"/>
</dbReference>
<organism evidence="2 3">
    <name type="scientific">Haloferula helveola</name>
    <dbReference type="NCBI Taxonomy" id="490095"/>
    <lineage>
        <taxon>Bacteria</taxon>
        <taxon>Pseudomonadati</taxon>
        <taxon>Verrucomicrobiota</taxon>
        <taxon>Verrucomicrobiia</taxon>
        <taxon>Verrucomicrobiales</taxon>
        <taxon>Verrucomicrobiaceae</taxon>
        <taxon>Haloferula</taxon>
    </lineage>
</organism>
<proteinExistence type="predicted"/>
<evidence type="ECO:0000259" key="1">
    <source>
        <dbReference type="Pfam" id="PF00294"/>
    </source>
</evidence>
<accession>A0ABM7RB66</accession>
<protein>
    <submittedName>
        <fullName evidence="2">Ribokinase-like subgroup B protein</fullName>
    </submittedName>
</protein>
<dbReference type="RefSeq" id="WP_338688756.1">
    <property type="nucleotide sequence ID" value="NZ_AP024702.1"/>
</dbReference>
<dbReference type="Gene3D" id="3.40.1190.20">
    <property type="match status" value="1"/>
</dbReference>
<reference evidence="2 3" key="1">
    <citation type="submission" date="2021-06" db="EMBL/GenBank/DDBJ databases">
        <title>Complete genome of Haloferula helveola possessing various polysaccharide degrading enzymes.</title>
        <authorList>
            <person name="Takami H."/>
            <person name="Huang C."/>
            <person name="Hamasaki K."/>
        </authorList>
    </citation>
    <scope>NUCLEOTIDE SEQUENCE [LARGE SCALE GENOMIC DNA]</scope>
    <source>
        <strain evidence="2 3">CN-1</strain>
    </source>
</reference>
<evidence type="ECO:0000313" key="2">
    <source>
        <dbReference type="EMBL" id="BCX46850.1"/>
    </source>
</evidence>
<dbReference type="InterPro" id="IPR029056">
    <property type="entry name" value="Ribokinase-like"/>
</dbReference>
<dbReference type="InterPro" id="IPR052562">
    <property type="entry name" value="Ketohexokinase-related"/>
</dbReference>
<dbReference type="InterPro" id="IPR011611">
    <property type="entry name" value="PfkB_dom"/>
</dbReference>
<dbReference type="PANTHER" id="PTHR42774:SF3">
    <property type="entry name" value="KETOHEXOKINASE"/>
    <property type="match status" value="1"/>
</dbReference>
<sequence>MPDSGPEVIATGINVVDFLARPPADVVQGGKYETDELEVQGGGPASTAACVTAAFGHDTAFVARLGDDAISRLSRSQFEQAGILTDYLIDAPGERAGMSMVQIDRETGERTVFYNLRDYGWIRAEDIPGEAVAKAKLILVDGYDTTAALAILRAAAGTPCRSIIDLEHGESEFVNECISLATDVVLPLHTARAVTGKDAPEDTLHALAGLGTGQMVVTDGEHGSWALTPDGVIHQPAFATEVIDTNGCGDAFHGAYAVGLLRGWPLALRMEFGAWVASRVATALGGRSGIPDQADIERDLDRFSPALQAAVSELP</sequence>
<gene>
    <name evidence="2" type="ORF">HAHE_07580</name>
</gene>
<dbReference type="Proteomes" id="UP001374893">
    <property type="component" value="Chromosome"/>
</dbReference>
<dbReference type="Pfam" id="PF00294">
    <property type="entry name" value="PfkB"/>
    <property type="match status" value="1"/>
</dbReference>
<dbReference type="PANTHER" id="PTHR42774">
    <property type="entry name" value="PHOSPHOTRANSFERASE SYSTEM TRANSPORT PROTEIN"/>
    <property type="match status" value="1"/>
</dbReference>
<evidence type="ECO:0000313" key="3">
    <source>
        <dbReference type="Proteomes" id="UP001374893"/>
    </source>
</evidence>
<feature type="domain" description="Carbohydrate kinase PfkB" evidence="1">
    <location>
        <begin position="15"/>
        <end position="292"/>
    </location>
</feature>
<keyword evidence="3" id="KW-1185">Reference proteome</keyword>
<dbReference type="SUPFAM" id="SSF53613">
    <property type="entry name" value="Ribokinase-like"/>
    <property type="match status" value="1"/>
</dbReference>